<sequence>MLLGLHADDRVHLTHSVQSVNHSNRTAQICVLRRVGDHTNLSHTLLRGGLAQRINRNAVLSQDAGNIRQNAQAILHQNTHRVARHHVIQTGCVQLSVGSLRNTGTTQHQTTSQGHEVTQNSRSSRSATRTGTVEHQLASVLRLNEHSVERTVHARQRVLTRNQGRVHANVRAVLTLTLTNSQQLDDVTISIRGSNIISGDGSNALGVHVINSERRVERQRSNNRSLRRGVVALNVSGRVSLRVAELLSLSQRVREGCAGGVHLVKNVIGGAVHDAQNAGHTVTSQGVTQGAQNRDSTRNSSLVRELSTGLISGSLQFHAVLSQQRLVAGDHGLTRLQSTQNASASRLNTAGQLDDHIRCIDESVSIGGVQRGVRIPVAGCISIAHSNTDQLHGRANALFKDSVILYQDASSLGTDITGTKQCYFDLFSHDSLFLRSVPGSPRYLFGLRHGCGAEHAPNNHFIKRRRRLSSLKVRLLLSEMRYPSQL</sequence>
<dbReference type="KEGG" id="rmu:RMDY18_13090"/>
<dbReference type="EMBL" id="AP011540">
    <property type="protein sequence ID" value="BAI65141.1"/>
    <property type="molecule type" value="Genomic_DNA"/>
</dbReference>
<evidence type="ECO:0000313" key="2">
    <source>
        <dbReference type="EMBL" id="BAI65141.1"/>
    </source>
</evidence>
<dbReference type="AlphaFoldDB" id="D2NU15"/>
<feature type="compositionally biased region" description="Low complexity" evidence="1">
    <location>
        <begin position="103"/>
        <end position="131"/>
    </location>
</feature>
<evidence type="ECO:0000256" key="1">
    <source>
        <dbReference type="SAM" id="MobiDB-lite"/>
    </source>
</evidence>
<organism evidence="2 3">
    <name type="scientific">Rothia mucilaginosa (strain DY-18)</name>
    <name type="common">Stomatococcus mucilaginosus</name>
    <dbReference type="NCBI Taxonomy" id="680646"/>
    <lineage>
        <taxon>Bacteria</taxon>
        <taxon>Bacillati</taxon>
        <taxon>Actinomycetota</taxon>
        <taxon>Actinomycetes</taxon>
        <taxon>Micrococcales</taxon>
        <taxon>Micrococcaceae</taxon>
        <taxon>Rothia</taxon>
    </lineage>
</organism>
<protein>
    <submittedName>
        <fullName evidence="2">Transcriptional regulator</fullName>
    </submittedName>
</protein>
<reference evidence="2 3" key="3">
    <citation type="journal article" date="2010" name="Sequencing">
        <title>Complete Genome Sequence of Rothia mucilaginosa DY-18: A Clinical Isolate with Dense Meshwork-Like Structures from a Persistent Apical Periodontitis Lesion.</title>
        <authorList>
            <person name="Yamane K."/>
            <person name="Nambu T."/>
            <person name="Yamanaka T."/>
            <person name="Mashimo C."/>
            <person name="Sugimori C."/>
            <person name="Leung K.-P."/>
            <person name="Fukushima H."/>
        </authorList>
    </citation>
    <scope>NUCLEOTIDE SEQUENCE [LARGE SCALE GENOMIC DNA]</scope>
    <source>
        <strain evidence="2 3">DY-18</strain>
    </source>
</reference>
<dbReference type="Proteomes" id="UP000001883">
    <property type="component" value="Chromosome"/>
</dbReference>
<gene>
    <name evidence="2" type="ordered locus">RMDY18_13090</name>
</gene>
<proteinExistence type="predicted"/>
<evidence type="ECO:0000313" key="3">
    <source>
        <dbReference type="Proteomes" id="UP000001883"/>
    </source>
</evidence>
<name>D2NU15_ROTMD</name>
<keyword evidence="3" id="KW-1185">Reference proteome</keyword>
<accession>D2NU15</accession>
<feature type="region of interest" description="Disordered" evidence="1">
    <location>
        <begin position="103"/>
        <end position="132"/>
    </location>
</feature>
<dbReference type="HOGENOM" id="CLU_561266_0_0_11"/>
<reference evidence="3" key="1">
    <citation type="submission" date="2009-07" db="EMBL/GenBank/DDBJ databases">
        <title>Complete genome sequence of Rothia mucilaginosa DJ.</title>
        <authorList>
            <person name="Yamane K."/>
            <person name="Nambu T."/>
            <person name="Mashimo C."/>
            <person name="Sugimori C."/>
            <person name="Yamanaka T."/>
            <person name="Leung K."/>
            <person name="Fukushima H."/>
        </authorList>
    </citation>
    <scope>NUCLEOTIDE SEQUENCE [LARGE SCALE GENOMIC DNA]</scope>
    <source>
        <strain evidence="3">DY-18</strain>
    </source>
</reference>
<reference evidence="2 3" key="2">
    <citation type="journal article" date="2010" name="J Osaka Dent Univ">
        <title>Isolation and identification of Rothia mucilaginosa from persistent apical periodontitis lesions.</title>
        <authorList>
            <person name="Yamane K."/>
            <person name="Yoshida M."/>
            <person name="Fujihira T."/>
            <person name="Baba T."/>
            <person name="Tsuji N."/>
            <person name="Hayashi H."/>
            <person name="Sugimori C."/>
            <person name="Yamanaka T."/>
            <person name="Mashimo C."/>
            <person name="Nambu T."/>
            <person name="Kawai H."/>
            <person name="Fukushima H."/>
        </authorList>
    </citation>
    <scope>NUCLEOTIDE SEQUENCE [LARGE SCALE GENOMIC DNA]</scope>
    <source>
        <strain evidence="2 3">DY-18</strain>
    </source>
</reference>